<organism evidence="4">
    <name type="scientific">Aplanochytrium stocchinoi</name>
    <dbReference type="NCBI Taxonomy" id="215587"/>
    <lineage>
        <taxon>Eukaryota</taxon>
        <taxon>Sar</taxon>
        <taxon>Stramenopiles</taxon>
        <taxon>Bigyra</taxon>
        <taxon>Labyrinthulomycetes</taxon>
        <taxon>Thraustochytrida</taxon>
        <taxon>Thraustochytriidae</taxon>
        <taxon>Aplanochytrium</taxon>
    </lineage>
</organism>
<keyword evidence="2" id="KW-1133">Transmembrane helix</keyword>
<name>A0A7S3LLL0_9STRA</name>
<evidence type="ECO:0008006" key="5">
    <source>
        <dbReference type="Google" id="ProtNLM"/>
    </source>
</evidence>
<proteinExistence type="predicted"/>
<keyword evidence="2" id="KW-0472">Membrane</keyword>
<feature type="region of interest" description="Disordered" evidence="1">
    <location>
        <begin position="498"/>
        <end position="567"/>
    </location>
</feature>
<evidence type="ECO:0000256" key="2">
    <source>
        <dbReference type="SAM" id="Phobius"/>
    </source>
</evidence>
<accession>A0A7S3LLL0</accession>
<keyword evidence="3" id="KW-0732">Signal</keyword>
<evidence type="ECO:0000256" key="3">
    <source>
        <dbReference type="SAM" id="SignalP"/>
    </source>
</evidence>
<feature type="chain" id="PRO_5030624496" description="Fibronectin type-II domain-containing protein" evidence="3">
    <location>
        <begin position="17"/>
        <end position="591"/>
    </location>
</feature>
<reference evidence="4" key="1">
    <citation type="submission" date="2021-01" db="EMBL/GenBank/DDBJ databases">
        <authorList>
            <person name="Corre E."/>
            <person name="Pelletier E."/>
            <person name="Niang G."/>
            <person name="Scheremetjew M."/>
            <person name="Finn R."/>
            <person name="Kale V."/>
            <person name="Holt S."/>
            <person name="Cochrane G."/>
            <person name="Meng A."/>
            <person name="Brown T."/>
            <person name="Cohen L."/>
        </authorList>
    </citation>
    <scope>NUCLEOTIDE SEQUENCE</scope>
    <source>
        <strain evidence="4">GSBS06</strain>
    </source>
</reference>
<evidence type="ECO:0000313" key="4">
    <source>
        <dbReference type="EMBL" id="CAE0435153.1"/>
    </source>
</evidence>
<sequence>MRVAILNILLLVGVQGQNVGDVVYYTTGGYVNENTICESECLNFAETRAQSPPSPYVGLGSPPNDAASGYNQTWCATVSGYSPDNTNKRKEWGYCGPPVTITASPSLAPTEFVSEGVITADGGGITQETECVFGGIVKWTDANGTNQERTFSADGCEAVAPGFPNTDFNLKAVTSNDTDTSMWCPTVNNYNGKASAQQSKKKEWGYCKTTYTTRYPTPEPTNEPSAEPTTSAPSAEPTTSSPSPSPSAEPTTAAPTVFVSIAEFFADGGGVGRNTPADASGYIDCVFPFTIKGVENSQGKEIEFNSCVNFSLGVIPYGLEAGESKDGFPNQPLNNDTDLNMWCPVVNDRYNRDPSNNVGRRWDWGYCLQIDTTRNPTASPVHPTESPTTGPTVFVPVTTLYASGGGLSQAQPDVDELVCEPFDLKNCPNGNDYCEEGKIYDSCLSISQLPPYNSDSLGPNPNVTGVNSSLWCPINGRYNFNPSEPSKRFDWGYCRSATSTRTPTSDVTDAPTTSGTDAPTATVTDAPTTSTNAPTTTSTDAPTTSTNAPTTSTNAPTTSTNATSAPTSAGYVSAVPSMVVAIISIIVFATL</sequence>
<feature type="transmembrane region" description="Helical" evidence="2">
    <location>
        <begin position="569"/>
        <end position="589"/>
    </location>
</feature>
<evidence type="ECO:0000256" key="1">
    <source>
        <dbReference type="SAM" id="MobiDB-lite"/>
    </source>
</evidence>
<protein>
    <recommendedName>
        <fullName evidence="5">Fibronectin type-II domain-containing protein</fullName>
    </recommendedName>
</protein>
<feature type="compositionally biased region" description="Low complexity" evidence="1">
    <location>
        <begin position="516"/>
        <end position="567"/>
    </location>
</feature>
<feature type="compositionally biased region" description="Polar residues" evidence="1">
    <location>
        <begin position="498"/>
        <end position="515"/>
    </location>
</feature>
<dbReference type="AlphaFoldDB" id="A0A7S3LLL0"/>
<feature type="signal peptide" evidence="3">
    <location>
        <begin position="1"/>
        <end position="16"/>
    </location>
</feature>
<keyword evidence="2" id="KW-0812">Transmembrane</keyword>
<gene>
    <name evidence="4" type="ORF">ASTO00021_LOCUS5435</name>
</gene>
<dbReference type="EMBL" id="HBIN01007414">
    <property type="protein sequence ID" value="CAE0435153.1"/>
    <property type="molecule type" value="Transcribed_RNA"/>
</dbReference>
<feature type="region of interest" description="Disordered" evidence="1">
    <location>
        <begin position="212"/>
        <end position="252"/>
    </location>
</feature>